<dbReference type="PROSITE" id="PS51387">
    <property type="entry name" value="FAD_PCMH"/>
    <property type="match status" value="1"/>
</dbReference>
<dbReference type="Gene3D" id="1.10.150.120">
    <property type="entry name" value="[2Fe-2S]-binding domain"/>
    <property type="match status" value="1"/>
</dbReference>
<dbReference type="GO" id="GO:0005777">
    <property type="term" value="C:peroxisome"/>
    <property type="evidence" value="ECO:0007669"/>
    <property type="project" value="UniProtKB-SubCell"/>
</dbReference>
<evidence type="ECO:0000256" key="19">
    <source>
        <dbReference type="PIRSR" id="PIRSR000127-2"/>
    </source>
</evidence>
<feature type="active site" description="Proton acceptor" evidence="18">
    <location>
        <position position="1313"/>
    </location>
</feature>
<dbReference type="InterPro" id="IPR006058">
    <property type="entry name" value="2Fe2S_fd_BS"/>
</dbReference>
<dbReference type="Pfam" id="PF01315">
    <property type="entry name" value="Ald_Xan_dh_C"/>
    <property type="match status" value="1"/>
</dbReference>
<dbReference type="EMBL" id="JAFCMP010000528">
    <property type="protein sequence ID" value="KAG5177145.1"/>
    <property type="molecule type" value="Genomic_DNA"/>
</dbReference>
<dbReference type="InterPro" id="IPR016208">
    <property type="entry name" value="Ald_Oxase/xanthine_DH-like"/>
</dbReference>
<dbReference type="InterPro" id="IPR002346">
    <property type="entry name" value="Mopterin_DH_FAD-bd"/>
</dbReference>
<dbReference type="FunFam" id="3.10.20.30:FF:000015">
    <property type="entry name" value="Aldehyde oxidase 1"/>
    <property type="match status" value="1"/>
</dbReference>
<feature type="binding site" evidence="20">
    <location>
        <position position="150"/>
    </location>
    <ligand>
        <name>[2Fe-2S] cluster</name>
        <dbReference type="ChEBI" id="CHEBI:190135"/>
        <label>2</label>
    </ligand>
</feature>
<dbReference type="InterPro" id="IPR036683">
    <property type="entry name" value="CO_DH_flav_C_dom_sf"/>
</dbReference>
<evidence type="ECO:0000256" key="4">
    <source>
        <dbReference type="ARBA" id="ARBA00013123"/>
    </source>
</evidence>
<feature type="binding site" evidence="19">
    <location>
        <begin position="265"/>
        <end position="272"/>
    </location>
    <ligand>
        <name>FAD</name>
        <dbReference type="ChEBI" id="CHEBI:57692"/>
    </ligand>
</feature>
<feature type="binding site" evidence="20">
    <location>
        <position position="115"/>
    </location>
    <ligand>
        <name>[2Fe-2S] cluster</name>
        <dbReference type="ChEBI" id="CHEBI:190135"/>
        <label>2</label>
    </ligand>
</feature>
<evidence type="ECO:0000256" key="9">
    <source>
        <dbReference type="ARBA" id="ARBA00022827"/>
    </source>
</evidence>
<feature type="binding site" evidence="20">
    <location>
        <position position="45"/>
    </location>
    <ligand>
        <name>[2Fe-2S] cluster</name>
        <dbReference type="ChEBI" id="CHEBI:190135"/>
        <label>1</label>
    </ligand>
</feature>
<evidence type="ECO:0000256" key="5">
    <source>
        <dbReference type="ARBA" id="ARBA00022505"/>
    </source>
</evidence>
<evidence type="ECO:0000256" key="6">
    <source>
        <dbReference type="ARBA" id="ARBA00022630"/>
    </source>
</evidence>
<dbReference type="InterPro" id="IPR000674">
    <property type="entry name" value="Ald_Oxase/Xan_DH_a/b"/>
</dbReference>
<evidence type="ECO:0000256" key="18">
    <source>
        <dbReference type="PIRSR" id="PIRSR000127-1"/>
    </source>
</evidence>
<keyword evidence="8 20" id="KW-0479">Metal-binding</keyword>
<dbReference type="GO" id="GO:0051537">
    <property type="term" value="F:2 iron, 2 sulfur cluster binding"/>
    <property type="evidence" value="ECO:0007669"/>
    <property type="project" value="UniProtKB-KW"/>
</dbReference>
<keyword evidence="12 20" id="KW-0411">Iron-sulfur</keyword>
<keyword evidence="24" id="KW-1185">Reference proteome</keyword>
<dbReference type="InterPro" id="IPR014307">
    <property type="entry name" value="Xanthine_DH_ssu"/>
</dbReference>
<feature type="binding site" evidence="20">
    <location>
        <position position="1116"/>
    </location>
    <ligand>
        <name>Mo-molybdopterin</name>
        <dbReference type="ChEBI" id="CHEBI:71302"/>
    </ligand>
    <ligandPart>
        <name>Mo</name>
        <dbReference type="ChEBI" id="CHEBI:28685"/>
    </ligandPart>
</feature>
<keyword evidence="6" id="KW-0285">Flavoprotein</keyword>
<keyword evidence="14" id="KW-0576">Peroxisome</keyword>
<dbReference type="InterPro" id="IPR001041">
    <property type="entry name" value="2Fe-2S_ferredoxin-type"/>
</dbReference>
<dbReference type="SUPFAM" id="SSF54292">
    <property type="entry name" value="2Fe-2S ferredoxin-like"/>
    <property type="match status" value="1"/>
</dbReference>
<feature type="binding site" evidence="20">
    <location>
        <position position="949"/>
    </location>
    <ligand>
        <name>Mo-molybdopterin</name>
        <dbReference type="ChEBI" id="CHEBI:71302"/>
    </ligand>
    <ligandPart>
        <name>Mo</name>
        <dbReference type="ChEBI" id="CHEBI:28685"/>
    </ligandPart>
</feature>
<dbReference type="SUPFAM" id="SSF47741">
    <property type="entry name" value="CO dehydrogenase ISP C-domain like"/>
    <property type="match status" value="1"/>
</dbReference>
<evidence type="ECO:0000256" key="20">
    <source>
        <dbReference type="PIRSR" id="PIRSR000127-3"/>
    </source>
</evidence>
<feature type="binding site" evidence="20">
    <location>
        <position position="152"/>
    </location>
    <ligand>
        <name>[2Fe-2S] cluster</name>
        <dbReference type="ChEBI" id="CHEBI:190135"/>
        <label>2</label>
    </ligand>
</feature>
<dbReference type="InterPro" id="IPR036318">
    <property type="entry name" value="FAD-bd_PCMH-like_sf"/>
</dbReference>
<keyword evidence="11 20" id="KW-0408">Iron</keyword>
<comment type="cofactor">
    <cofactor evidence="20">
        <name>Mo-molybdopterin</name>
        <dbReference type="ChEBI" id="CHEBI:71302"/>
    </cofactor>
    <text evidence="20">Binds 1 Mo-molybdopterin (Mo-MPT) cofactor per subunit.</text>
</comment>
<sequence>MSDDVRDHLVFFVNGKRQVVKDAQPEVTLLSWLRASGLTGTKLGCGEGGCGACTVMVSSYDHGAKTIRHAAVNACLAPICSVDTCHVTTVEGVGTLRKGLHPVQQRIAALHGSQCGFCTPGIVMALYALLRSKPTATVADIEESMDGNLCRCTGYRPILDAAKSLASDARAPQGCCRGSAGGGCPCMAAKAGDDEETIKECTTTRVNDPRYSVAYSDSAEPIFPPALMLSPPPALAIEGVKVAWHAPTTMAALLLLKAKHPESKLVVGNTEVGIETKFKNLLYPVIIAPTRVPEMVQVVEAGDGSGIVIGGAATLATMEHFFNTQIQSKPAHTTRGLMACTQMLRWFASNQIRNVAALAGNLATASPISDMNPMLSSLGATLTLASESGRREVKVADFFLGYRKVDMRPEEIIASIHVPYTKEFEFVGAYKQARRREDDISIVTCGMRLNLQPSADGWLVAGADLVFGGMAPTTVTAKKTNAYLQGKLWCEETLDGAFTTLAEDMPLPKEVPGGQSEFRQALPPSFLFKFFVQTSIDLDSLVAQEENAGRGLPAAPVVDAATRSAARTFVNEPKPPSSGRQEYTLEQGGMQLARPVPHVPDNEAAVRAPVGQPIMHKSAPQQVTGEAVYTDDIPAPAGTLQAALVLSTRPHAKLLSVNASAALEIPGVVDYICAKHVTGDNNIGPVVKDEECFATDEVHCVGQVIGIVLAETEALAQEAAKMVKVEYEDLPAIITIEDAIAAKSFFAEDHVILDGNPDDALRACDVVVEGEMRIGGQEHFYLETNATLAVPGENGAMEIFASTQNPTKTQTFAAHVCGVPANNVVCRMKRMGGGFGGKETRSVFISCAAALAAHVTGRPVNIMLDRDVDMQTTGQRHAFTAKYKAGASKEGKLEALIVDIYNNAGCSLDLSASVMDRALFHLDGVYKWSHVRVRGHVARTNQPSHTAYRGFGAPQGMMVVETIVDRLAAQLKISPTTMREKNMYLEGDRTHYGQLIERWNVPAAWEDMKRTAEIERRQKEISQFNAANRYRKRGLYLMPTKFGISFTVKFMNQGGALVHVYTDGTVLVSHGGTEMGQGLHTKVIQTCARAFGISDEWVHVAETATDRVPNASPTAASMSTDLYCMAALDACEQIKERLKPVAEKLPGADFKTIVQAGFFQRVNLSAQGFYVVPSDRCGYDFNVPGDDNRARGQPFNYYTQGVAASEVEVDTLTGDARVLRADITMDVGNSINPAIDIGQIEGAFVQGYGWCTMEELIWGDADHKWVRPGQLFTKGPGAYKIPSFNDVPGDMRVKLMHSVNNPFAVHSSKAIGEPPFFLASSAFFAIKAAIRAAREDHGIDATTHFDLYSPASSERIRMAIPDKIVVRVAGGETGDAAVASTYQPKGSW</sequence>
<name>A0A836C8N1_9STRA</name>
<evidence type="ECO:0000256" key="3">
    <source>
        <dbReference type="ARBA" id="ARBA00006849"/>
    </source>
</evidence>
<dbReference type="Gene3D" id="3.90.1170.50">
    <property type="entry name" value="Aldehyde oxidase/xanthine dehydrogenase, a/b hammerhead"/>
    <property type="match status" value="1"/>
</dbReference>
<comment type="similarity">
    <text evidence="3">Belongs to the xanthine dehydrogenase family.</text>
</comment>
<feature type="binding site" evidence="19">
    <location>
        <position position="839"/>
    </location>
    <ligand>
        <name>substrate</name>
    </ligand>
</feature>
<feature type="domain" description="2Fe-2S ferredoxin-type" evidence="21">
    <location>
        <begin position="7"/>
        <end position="93"/>
    </location>
</feature>
<evidence type="ECO:0000256" key="12">
    <source>
        <dbReference type="ARBA" id="ARBA00023014"/>
    </source>
</evidence>
<feature type="binding site" evidence="20">
    <location>
        <position position="53"/>
    </location>
    <ligand>
        <name>[2Fe-2S] cluster</name>
        <dbReference type="ChEBI" id="CHEBI:190135"/>
        <label>1</label>
    </ligand>
</feature>
<evidence type="ECO:0000256" key="2">
    <source>
        <dbReference type="ARBA" id="ARBA00004275"/>
    </source>
</evidence>
<dbReference type="SUPFAM" id="SSF54665">
    <property type="entry name" value="CO dehydrogenase molybdoprotein N-domain-like"/>
    <property type="match status" value="1"/>
</dbReference>
<dbReference type="NCBIfam" id="TIGR02963">
    <property type="entry name" value="xanthine_xdhA"/>
    <property type="match status" value="1"/>
</dbReference>
<dbReference type="GO" id="GO:0071949">
    <property type="term" value="F:FAD binding"/>
    <property type="evidence" value="ECO:0007669"/>
    <property type="project" value="InterPro"/>
</dbReference>
<gene>
    <name evidence="23" type="ORF">JKP88DRAFT_270720</name>
</gene>
<comment type="subcellular location">
    <subcellularLocation>
        <location evidence="2">Peroxisome</location>
    </subcellularLocation>
</comment>
<keyword evidence="7 20" id="KW-0001">2Fe-2S</keyword>
<dbReference type="FunFam" id="3.30.365.10:FF:000004">
    <property type="entry name" value="Xanthine dehydrogenase oxidase"/>
    <property type="match status" value="1"/>
</dbReference>
<dbReference type="SUPFAM" id="SSF56003">
    <property type="entry name" value="Molybdenum cofactor-binding domain"/>
    <property type="match status" value="1"/>
</dbReference>
<dbReference type="PIRSF" id="PIRSF000127">
    <property type="entry name" value="Xanthine_DH"/>
    <property type="match status" value="1"/>
</dbReference>
<feature type="binding site" evidence="20">
    <location>
        <position position="118"/>
    </location>
    <ligand>
        <name>[2Fe-2S] cluster</name>
        <dbReference type="ChEBI" id="CHEBI:190135"/>
        <label>2</label>
    </ligand>
</feature>
<comment type="cofactor">
    <cofactor evidence="20">
        <name>[2Fe-2S] cluster</name>
        <dbReference type="ChEBI" id="CHEBI:190135"/>
    </cofactor>
    <text evidence="20">Binds 2 [2Fe-2S] clusters.</text>
</comment>
<feature type="binding site" evidence="19">
    <location>
        <position position="347"/>
    </location>
    <ligand>
        <name>FAD</name>
        <dbReference type="ChEBI" id="CHEBI:57692"/>
    </ligand>
</feature>
<dbReference type="FunFam" id="3.30.43.10:FF:000001">
    <property type="entry name" value="Xanthine dehydrogenase/oxidase"/>
    <property type="match status" value="1"/>
</dbReference>
<organism evidence="23 24">
    <name type="scientific">Tribonema minus</name>
    <dbReference type="NCBI Taxonomy" id="303371"/>
    <lineage>
        <taxon>Eukaryota</taxon>
        <taxon>Sar</taxon>
        <taxon>Stramenopiles</taxon>
        <taxon>Ochrophyta</taxon>
        <taxon>PX clade</taxon>
        <taxon>Xanthophyceae</taxon>
        <taxon>Tribonematales</taxon>
        <taxon>Tribonemataceae</taxon>
        <taxon>Tribonema</taxon>
    </lineage>
</organism>
<feature type="binding site" evidence="19">
    <location>
        <position position="1047"/>
    </location>
    <ligand>
        <name>substrate</name>
    </ligand>
</feature>
<dbReference type="SMART" id="SM01008">
    <property type="entry name" value="Ald_Xan_dh_C"/>
    <property type="match status" value="1"/>
</dbReference>
<feature type="domain" description="FAD-binding PCMH-type" evidence="22">
    <location>
        <begin position="237"/>
        <end position="423"/>
    </location>
</feature>
<dbReference type="InterPro" id="IPR008274">
    <property type="entry name" value="AldOxase/xan_DH_MoCoBD1"/>
</dbReference>
<dbReference type="Gene3D" id="3.30.465.10">
    <property type="match status" value="1"/>
</dbReference>
<dbReference type="FunFam" id="3.30.365.10:FF:000003">
    <property type="entry name" value="Aldehyde oxidase 1"/>
    <property type="match status" value="1"/>
</dbReference>
<dbReference type="Pfam" id="PF00941">
    <property type="entry name" value="FAD_binding_5"/>
    <property type="match status" value="1"/>
</dbReference>
<dbReference type="SUPFAM" id="SSF56176">
    <property type="entry name" value="FAD-binding/transporter-associated domain-like"/>
    <property type="match status" value="1"/>
</dbReference>
<dbReference type="EC" id="1.17.1.4" evidence="4"/>
<dbReference type="InterPro" id="IPR016166">
    <property type="entry name" value="FAD-bd_PCMH"/>
</dbReference>
<protein>
    <recommendedName>
        <fullName evidence="4">xanthine dehydrogenase</fullName>
        <ecNumber evidence="4">1.17.1.4</ecNumber>
    </recommendedName>
</protein>
<evidence type="ECO:0000259" key="22">
    <source>
        <dbReference type="PROSITE" id="PS51387"/>
    </source>
</evidence>
<evidence type="ECO:0000256" key="17">
    <source>
        <dbReference type="ARBA" id="ARBA00049517"/>
    </source>
</evidence>
<dbReference type="InterPro" id="IPR046867">
    <property type="entry name" value="AldOxase/xan_DH_MoCoBD2"/>
</dbReference>
<dbReference type="PROSITE" id="PS51085">
    <property type="entry name" value="2FE2S_FER_2"/>
    <property type="match status" value="1"/>
</dbReference>
<evidence type="ECO:0000256" key="15">
    <source>
        <dbReference type="ARBA" id="ARBA00034078"/>
    </source>
</evidence>
<dbReference type="PANTHER" id="PTHR45444:SF3">
    <property type="entry name" value="XANTHINE DEHYDROGENASE"/>
    <property type="match status" value="1"/>
</dbReference>
<evidence type="ECO:0000313" key="24">
    <source>
        <dbReference type="Proteomes" id="UP000664859"/>
    </source>
</evidence>
<dbReference type="GO" id="GO:0004854">
    <property type="term" value="F:xanthine dehydrogenase activity"/>
    <property type="evidence" value="ECO:0007669"/>
    <property type="project" value="UniProtKB-EC"/>
</dbReference>
<dbReference type="InterPro" id="IPR036856">
    <property type="entry name" value="Ald_Oxase/Xan_DH_a/b_sf"/>
</dbReference>
<dbReference type="PROSITE" id="PS00197">
    <property type="entry name" value="2FE2S_FER_1"/>
    <property type="match status" value="1"/>
</dbReference>
<dbReference type="FunFam" id="3.90.1170.50:FF:000001">
    <property type="entry name" value="Aldehyde oxidase 1"/>
    <property type="match status" value="1"/>
</dbReference>
<keyword evidence="13" id="KW-0520">NAD</keyword>
<feature type="binding site" evidence="19">
    <location>
        <position position="917"/>
    </location>
    <ligand>
        <name>substrate</name>
    </ligand>
</feature>
<dbReference type="InterPro" id="IPR036884">
    <property type="entry name" value="2Fe-2S-bd_dom_sf"/>
</dbReference>
<evidence type="ECO:0000256" key="10">
    <source>
        <dbReference type="ARBA" id="ARBA00023002"/>
    </source>
</evidence>
<dbReference type="Pfam" id="PF20256">
    <property type="entry name" value="MoCoBD_2"/>
    <property type="match status" value="1"/>
</dbReference>
<comment type="catalytic activity">
    <reaction evidence="16">
        <text>xanthine + NAD(+) + H2O = urate + NADH + H(+)</text>
        <dbReference type="Rhea" id="RHEA:16669"/>
        <dbReference type="ChEBI" id="CHEBI:15377"/>
        <dbReference type="ChEBI" id="CHEBI:15378"/>
        <dbReference type="ChEBI" id="CHEBI:17712"/>
        <dbReference type="ChEBI" id="CHEBI:17775"/>
        <dbReference type="ChEBI" id="CHEBI:57540"/>
        <dbReference type="ChEBI" id="CHEBI:57945"/>
        <dbReference type="EC" id="1.17.1.4"/>
    </reaction>
</comment>
<evidence type="ECO:0000256" key="11">
    <source>
        <dbReference type="ARBA" id="ARBA00023004"/>
    </source>
</evidence>
<evidence type="ECO:0000313" key="23">
    <source>
        <dbReference type="EMBL" id="KAG5177145.1"/>
    </source>
</evidence>
<feature type="binding site" evidence="19">
    <location>
        <position position="951"/>
    </location>
    <ligand>
        <name>substrate</name>
    </ligand>
</feature>
<dbReference type="PANTHER" id="PTHR45444">
    <property type="entry name" value="XANTHINE DEHYDROGENASE"/>
    <property type="match status" value="1"/>
</dbReference>
<evidence type="ECO:0000256" key="8">
    <source>
        <dbReference type="ARBA" id="ARBA00022723"/>
    </source>
</evidence>
<comment type="catalytic activity">
    <reaction evidence="17">
        <text>hypoxanthine + NAD(+) + H2O = xanthine + NADH + H(+)</text>
        <dbReference type="Rhea" id="RHEA:24670"/>
        <dbReference type="ChEBI" id="CHEBI:15377"/>
        <dbReference type="ChEBI" id="CHEBI:15378"/>
        <dbReference type="ChEBI" id="CHEBI:17368"/>
        <dbReference type="ChEBI" id="CHEBI:17712"/>
        <dbReference type="ChEBI" id="CHEBI:57540"/>
        <dbReference type="ChEBI" id="CHEBI:57945"/>
        <dbReference type="EC" id="1.17.1.4"/>
    </reaction>
</comment>
<reference evidence="23" key="1">
    <citation type="submission" date="2021-02" db="EMBL/GenBank/DDBJ databases">
        <title>First Annotated Genome of the Yellow-green Alga Tribonema minus.</title>
        <authorList>
            <person name="Mahan K.M."/>
        </authorList>
    </citation>
    <scope>NUCLEOTIDE SEQUENCE</scope>
    <source>
        <strain evidence="23">UTEX B ZZ1240</strain>
    </source>
</reference>
<dbReference type="InterPro" id="IPR002888">
    <property type="entry name" value="2Fe-2S-bd"/>
</dbReference>
<proteinExistence type="inferred from homology"/>
<comment type="cofactor">
    <cofactor evidence="15">
        <name>[2Fe-2S] cluster</name>
        <dbReference type="ChEBI" id="CHEBI:190135"/>
    </cofactor>
</comment>
<dbReference type="Pfam" id="PF00111">
    <property type="entry name" value="Fer2"/>
    <property type="match status" value="1"/>
</dbReference>
<dbReference type="Pfam" id="PF03450">
    <property type="entry name" value="CO_deh_flav_C"/>
    <property type="match status" value="1"/>
</dbReference>
<dbReference type="InterPro" id="IPR012675">
    <property type="entry name" value="Beta-grasp_dom_sf"/>
</dbReference>
<evidence type="ECO:0000256" key="16">
    <source>
        <dbReference type="ARBA" id="ARBA00049017"/>
    </source>
</evidence>
<dbReference type="Gene3D" id="3.30.390.50">
    <property type="entry name" value="CO dehydrogenase flavoprotein, C-terminal domain"/>
    <property type="match status" value="1"/>
</dbReference>
<evidence type="ECO:0000256" key="7">
    <source>
        <dbReference type="ARBA" id="ARBA00022714"/>
    </source>
</evidence>
<dbReference type="GO" id="GO:0005506">
    <property type="term" value="F:iron ion binding"/>
    <property type="evidence" value="ECO:0007669"/>
    <property type="project" value="InterPro"/>
</dbReference>
<dbReference type="SUPFAM" id="SSF55447">
    <property type="entry name" value="CO dehydrogenase flavoprotein C-terminal domain-like"/>
    <property type="match status" value="1"/>
</dbReference>
<dbReference type="Gene3D" id="3.10.20.30">
    <property type="match status" value="1"/>
</dbReference>
<feature type="binding site" evidence="20">
    <location>
        <position position="50"/>
    </location>
    <ligand>
        <name>[2Fe-2S] cluster</name>
        <dbReference type="ChEBI" id="CHEBI:190135"/>
        <label>1</label>
    </ligand>
</feature>
<evidence type="ECO:0000256" key="13">
    <source>
        <dbReference type="ARBA" id="ARBA00023027"/>
    </source>
</evidence>
<comment type="cofactor">
    <cofactor evidence="1 19">
        <name>FAD</name>
        <dbReference type="ChEBI" id="CHEBI:57692"/>
    </cofactor>
</comment>
<feature type="binding site" evidence="20">
    <location>
        <position position="75"/>
    </location>
    <ligand>
        <name>[2Fe-2S] cluster</name>
        <dbReference type="ChEBI" id="CHEBI:190135"/>
        <label>1</label>
    </ligand>
</feature>
<dbReference type="OrthoDB" id="8300278at2759"/>
<dbReference type="InterPro" id="IPR016169">
    <property type="entry name" value="FAD-bd_PCMH_sub2"/>
</dbReference>
<accession>A0A836C8N1</accession>
<dbReference type="Gene3D" id="3.30.43.10">
    <property type="entry name" value="Uridine Diphospho-n-acetylenolpyruvylglucosamine Reductase, domain 2"/>
    <property type="match status" value="1"/>
</dbReference>
<dbReference type="SMART" id="SM01092">
    <property type="entry name" value="CO_deh_flav_C"/>
    <property type="match status" value="1"/>
</dbReference>
<feature type="binding site" evidence="20">
    <location>
        <position position="804"/>
    </location>
    <ligand>
        <name>Mo-molybdopterin</name>
        <dbReference type="ChEBI" id="CHEBI:71302"/>
    </ligand>
    <ligandPart>
        <name>Mo</name>
        <dbReference type="ChEBI" id="CHEBI:28685"/>
    </ligandPart>
</feature>
<feature type="binding site" evidence="19">
    <location>
        <position position="370"/>
    </location>
    <ligand>
        <name>FAD</name>
        <dbReference type="ChEBI" id="CHEBI:57692"/>
    </ligand>
</feature>
<comment type="caution">
    <text evidence="23">The sequence shown here is derived from an EMBL/GenBank/DDBJ whole genome shotgun (WGS) entry which is preliminary data.</text>
</comment>
<keyword evidence="5 20" id="KW-0500">Molybdenum</keyword>
<dbReference type="Gene3D" id="3.30.365.10">
    <property type="entry name" value="Aldehyde oxidase/xanthine dehydrogenase, molybdopterin binding domain"/>
    <property type="match status" value="4"/>
</dbReference>
<dbReference type="Proteomes" id="UP000664859">
    <property type="component" value="Unassembled WGS sequence"/>
</dbReference>
<dbReference type="FunFam" id="3.30.465.10:FF:000004">
    <property type="entry name" value="Xanthine dehydrogenase/oxidase"/>
    <property type="match status" value="1"/>
</dbReference>
<evidence type="ECO:0000259" key="21">
    <source>
        <dbReference type="PROSITE" id="PS51085"/>
    </source>
</evidence>
<feature type="binding site" evidence="20">
    <location>
        <position position="835"/>
    </location>
    <ligand>
        <name>Mo-molybdopterin</name>
        <dbReference type="ChEBI" id="CHEBI:71302"/>
    </ligand>
    <ligandPart>
        <name>Mo</name>
        <dbReference type="ChEBI" id="CHEBI:28685"/>
    </ligandPart>
</feature>
<feature type="binding site" evidence="19">
    <location>
        <position position="431"/>
    </location>
    <ligand>
        <name>FAD</name>
        <dbReference type="ChEBI" id="CHEBI:57692"/>
    </ligand>
</feature>
<dbReference type="InterPro" id="IPR037165">
    <property type="entry name" value="AldOxase/xan_DH_Mopterin-bd_sf"/>
</dbReference>
<dbReference type="InterPro" id="IPR005107">
    <property type="entry name" value="CO_DH_flav_C"/>
</dbReference>
<keyword evidence="10" id="KW-0560">Oxidoreductase</keyword>
<dbReference type="InterPro" id="IPR016167">
    <property type="entry name" value="FAD-bd_PCMH_sub1"/>
</dbReference>
<dbReference type="InterPro" id="IPR036010">
    <property type="entry name" value="2Fe-2S_ferredoxin-like_sf"/>
</dbReference>
<evidence type="ECO:0000256" key="14">
    <source>
        <dbReference type="ARBA" id="ARBA00023140"/>
    </source>
</evidence>
<dbReference type="Pfam" id="PF02738">
    <property type="entry name" value="MoCoBD_1"/>
    <property type="match status" value="1"/>
</dbReference>
<evidence type="ECO:0000256" key="1">
    <source>
        <dbReference type="ARBA" id="ARBA00001974"/>
    </source>
</evidence>
<dbReference type="Pfam" id="PF01799">
    <property type="entry name" value="Fer2_2"/>
    <property type="match status" value="1"/>
</dbReference>
<keyword evidence="9 19" id="KW-0274">FAD</keyword>